<name>A0A9D4MLU0_DREPO</name>
<protein>
    <submittedName>
        <fullName evidence="1">Uncharacterized protein</fullName>
    </submittedName>
</protein>
<organism evidence="1 2">
    <name type="scientific">Dreissena polymorpha</name>
    <name type="common">Zebra mussel</name>
    <name type="synonym">Mytilus polymorpha</name>
    <dbReference type="NCBI Taxonomy" id="45954"/>
    <lineage>
        <taxon>Eukaryota</taxon>
        <taxon>Metazoa</taxon>
        <taxon>Spiralia</taxon>
        <taxon>Lophotrochozoa</taxon>
        <taxon>Mollusca</taxon>
        <taxon>Bivalvia</taxon>
        <taxon>Autobranchia</taxon>
        <taxon>Heteroconchia</taxon>
        <taxon>Euheterodonta</taxon>
        <taxon>Imparidentia</taxon>
        <taxon>Neoheterodontei</taxon>
        <taxon>Myida</taxon>
        <taxon>Dreissenoidea</taxon>
        <taxon>Dreissenidae</taxon>
        <taxon>Dreissena</taxon>
    </lineage>
</organism>
<comment type="caution">
    <text evidence="1">The sequence shown here is derived from an EMBL/GenBank/DDBJ whole genome shotgun (WGS) entry which is preliminary data.</text>
</comment>
<evidence type="ECO:0000313" key="2">
    <source>
        <dbReference type="Proteomes" id="UP000828390"/>
    </source>
</evidence>
<reference evidence="1" key="1">
    <citation type="journal article" date="2019" name="bioRxiv">
        <title>The Genome of the Zebra Mussel, Dreissena polymorpha: A Resource for Invasive Species Research.</title>
        <authorList>
            <person name="McCartney M.A."/>
            <person name="Auch B."/>
            <person name="Kono T."/>
            <person name="Mallez S."/>
            <person name="Zhang Y."/>
            <person name="Obille A."/>
            <person name="Becker A."/>
            <person name="Abrahante J.E."/>
            <person name="Garbe J."/>
            <person name="Badalamenti J.P."/>
            <person name="Herman A."/>
            <person name="Mangelson H."/>
            <person name="Liachko I."/>
            <person name="Sullivan S."/>
            <person name="Sone E.D."/>
            <person name="Koren S."/>
            <person name="Silverstein K.A.T."/>
            <person name="Beckman K.B."/>
            <person name="Gohl D.M."/>
        </authorList>
    </citation>
    <scope>NUCLEOTIDE SEQUENCE</scope>
    <source>
        <strain evidence="1">Duluth1</strain>
        <tissue evidence="1">Whole animal</tissue>
    </source>
</reference>
<gene>
    <name evidence="1" type="ORF">DPMN_001914</name>
</gene>
<dbReference type="Proteomes" id="UP000828390">
    <property type="component" value="Unassembled WGS sequence"/>
</dbReference>
<evidence type="ECO:0000313" key="1">
    <source>
        <dbReference type="EMBL" id="KAH3878034.1"/>
    </source>
</evidence>
<accession>A0A9D4MLU0</accession>
<dbReference type="EMBL" id="JAIWYP010000001">
    <property type="protein sequence ID" value="KAH3878034.1"/>
    <property type="molecule type" value="Genomic_DNA"/>
</dbReference>
<keyword evidence="2" id="KW-1185">Reference proteome</keyword>
<reference evidence="1" key="2">
    <citation type="submission" date="2020-11" db="EMBL/GenBank/DDBJ databases">
        <authorList>
            <person name="McCartney M.A."/>
            <person name="Auch B."/>
            <person name="Kono T."/>
            <person name="Mallez S."/>
            <person name="Becker A."/>
            <person name="Gohl D.M."/>
            <person name="Silverstein K.A.T."/>
            <person name="Koren S."/>
            <person name="Bechman K.B."/>
            <person name="Herman A."/>
            <person name="Abrahante J.E."/>
            <person name="Garbe J."/>
        </authorList>
    </citation>
    <scope>NUCLEOTIDE SEQUENCE</scope>
    <source>
        <strain evidence="1">Duluth1</strain>
        <tissue evidence="1">Whole animal</tissue>
    </source>
</reference>
<proteinExistence type="predicted"/>
<dbReference type="AlphaFoldDB" id="A0A9D4MLU0"/>
<sequence>MAQQDPEIRYPADLENMQTTGAACSSFFADPTLLKIVKVLAGPFYQRHQIGEKKQNLNSTRPGGHGFDPPMERSLNFLHIQQELVLGPGNGLESLSRRQNLRQRTVLGDVWYCTGDLERFVGLRGKPGSITHNMIFYVQTGTRLTFVPLHDPVIT</sequence>